<evidence type="ECO:0008006" key="2">
    <source>
        <dbReference type="Google" id="ProtNLM"/>
    </source>
</evidence>
<evidence type="ECO:0000313" key="1">
    <source>
        <dbReference type="EMBL" id="GEU55996.1"/>
    </source>
</evidence>
<comment type="caution">
    <text evidence="1">The sequence shown here is derived from an EMBL/GenBank/DDBJ whole genome shotgun (WGS) entry which is preliminary data.</text>
</comment>
<reference evidence="1" key="1">
    <citation type="journal article" date="2019" name="Sci. Rep.">
        <title>Draft genome of Tanacetum cinerariifolium, the natural source of mosquito coil.</title>
        <authorList>
            <person name="Yamashiro T."/>
            <person name="Shiraishi A."/>
            <person name="Satake H."/>
            <person name="Nakayama K."/>
        </authorList>
    </citation>
    <scope>NUCLEOTIDE SEQUENCE</scope>
</reference>
<sequence>MSMTIQSGVRDKILIAQNDASKVENAPTETLHGLDQQMKKKEDEGLYSMDRIWIPLIGMKRDIATYVSKCLTCSKVRAEHEKPSGMKRDIATYVSKCLTCSKVRAEHEKPSGLLQQPELHEWKWDRITIDFITKLPRSSRMLVRTFQKALGTAYHPQMDRQTEFSYNNSYQLSIRCALFEALYERKCRSPVHWTKIRESRLIGPEMV</sequence>
<dbReference type="PANTHER" id="PTHR45835:SF99">
    <property type="entry name" value="CHROMO DOMAIN-CONTAINING PROTEIN-RELATED"/>
    <property type="match status" value="1"/>
</dbReference>
<gene>
    <name evidence="1" type="ORF">Tci_027974</name>
</gene>
<organism evidence="1">
    <name type="scientific">Tanacetum cinerariifolium</name>
    <name type="common">Dalmatian daisy</name>
    <name type="synonym">Chrysanthemum cinerariifolium</name>
    <dbReference type="NCBI Taxonomy" id="118510"/>
    <lineage>
        <taxon>Eukaryota</taxon>
        <taxon>Viridiplantae</taxon>
        <taxon>Streptophyta</taxon>
        <taxon>Embryophyta</taxon>
        <taxon>Tracheophyta</taxon>
        <taxon>Spermatophyta</taxon>
        <taxon>Magnoliopsida</taxon>
        <taxon>eudicotyledons</taxon>
        <taxon>Gunneridae</taxon>
        <taxon>Pentapetalae</taxon>
        <taxon>asterids</taxon>
        <taxon>campanulids</taxon>
        <taxon>Asterales</taxon>
        <taxon>Asteraceae</taxon>
        <taxon>Asteroideae</taxon>
        <taxon>Anthemideae</taxon>
        <taxon>Anthemidinae</taxon>
        <taxon>Tanacetum</taxon>
    </lineage>
</organism>
<protein>
    <recommendedName>
        <fullName evidence="2">Reverse transcriptase domain-containing protein</fullName>
    </recommendedName>
</protein>
<proteinExistence type="predicted"/>
<accession>A0A6L2L359</accession>
<dbReference type="EMBL" id="BKCJ010003586">
    <property type="protein sequence ID" value="GEU55996.1"/>
    <property type="molecule type" value="Genomic_DNA"/>
</dbReference>
<dbReference type="PANTHER" id="PTHR45835">
    <property type="entry name" value="YALI0A06105P"/>
    <property type="match status" value="1"/>
</dbReference>
<dbReference type="AlphaFoldDB" id="A0A6L2L359"/>
<name>A0A6L2L359_TANCI</name>